<dbReference type="InterPro" id="IPR016166">
    <property type="entry name" value="FAD-bd_PCMH"/>
</dbReference>
<evidence type="ECO:0000256" key="3">
    <source>
        <dbReference type="ARBA" id="ARBA00022630"/>
    </source>
</evidence>
<dbReference type="PROSITE" id="PS51387">
    <property type="entry name" value="FAD_PCMH"/>
    <property type="match status" value="1"/>
</dbReference>
<evidence type="ECO:0000256" key="6">
    <source>
        <dbReference type="ARBA" id="ARBA00023180"/>
    </source>
</evidence>
<proteinExistence type="inferred from homology"/>
<keyword evidence="4" id="KW-0732">Signal</keyword>
<keyword evidence="6" id="KW-0325">Glycoprotein</keyword>
<keyword evidence="3" id="KW-0285">Flavoprotein</keyword>
<keyword evidence="5" id="KW-0274">FAD</keyword>
<name>A0A843V8C4_COLES</name>
<dbReference type="InterPro" id="IPR036318">
    <property type="entry name" value="FAD-bd_PCMH-like_sf"/>
</dbReference>
<sequence length="552" mass="60392">MAASDGGDTTTPQETFVKCFFDHHPDAPTNIISVKNSASYDAVYRSNIQNIRLLVSSSTTKPLIVVTPTTESHVQTSVTCGRVAGLGVRVRCGGHDYEGMSYVSDGPQFVIVDLVNLRSIAVDVKRGTAWVGAGATLGEVYYNVGKASPTAGFPAGLCPTVGVGGHITGGGFGTMLRKYGTAADNMVDARVVDAQGRLLDRKSMGEDLFWALRGGGGASFGIVIAFKLKLVSVPPKVTVFSVSKTLSQNATALLHRWQYVAEKFDDNLFVRTIAQAFNDGAAPGGRSIQVLFNSLFLGTRQQLLPLMQRSFPELGLQDSDCTEMTWLESVLYFAGYSGRAPEVLLDRRPEFNSSFKAKSDFVREPISVAGWESIWAFLMAARGEPLVMIMDPFGGVMGRISETSIAFPHRKGNLFNIQYFMRWFETDSAVTQGHLDWIRRMHGFMAPYVSKNPRAAYVNYKDIDLGRSTEGPGAFTAASRSWGGQYFLGNFKRLASVKGRVDRDNFFKNEQSIPPLVWSSSTVSLLLLLLLVSVFICYNKVGVFNLGCTWLP</sequence>
<dbReference type="Pfam" id="PF01565">
    <property type="entry name" value="FAD_binding_4"/>
    <property type="match status" value="1"/>
</dbReference>
<keyword evidence="7" id="KW-1133">Transmembrane helix</keyword>
<dbReference type="Proteomes" id="UP000652761">
    <property type="component" value="Unassembled WGS sequence"/>
</dbReference>
<gene>
    <name evidence="9" type="ORF">Taro_025212</name>
</gene>
<dbReference type="Pfam" id="PF08031">
    <property type="entry name" value="BBE"/>
    <property type="match status" value="1"/>
</dbReference>
<protein>
    <recommendedName>
        <fullName evidence="8">FAD-binding PCMH-type domain-containing protein</fullName>
    </recommendedName>
</protein>
<keyword evidence="10" id="KW-1185">Reference proteome</keyword>
<dbReference type="OrthoDB" id="407275at2759"/>
<dbReference type="SUPFAM" id="SSF56176">
    <property type="entry name" value="FAD-binding/transporter-associated domain-like"/>
    <property type="match status" value="1"/>
</dbReference>
<dbReference type="InterPro" id="IPR012951">
    <property type="entry name" value="BBE"/>
</dbReference>
<evidence type="ECO:0000256" key="2">
    <source>
        <dbReference type="ARBA" id="ARBA00005466"/>
    </source>
</evidence>
<feature type="domain" description="FAD-binding PCMH-type" evidence="8">
    <location>
        <begin position="58"/>
        <end position="233"/>
    </location>
</feature>
<dbReference type="GO" id="GO:0071949">
    <property type="term" value="F:FAD binding"/>
    <property type="evidence" value="ECO:0007669"/>
    <property type="project" value="InterPro"/>
</dbReference>
<dbReference type="InterPro" id="IPR016167">
    <property type="entry name" value="FAD-bd_PCMH_sub1"/>
</dbReference>
<reference evidence="9" key="1">
    <citation type="submission" date="2017-07" db="EMBL/GenBank/DDBJ databases">
        <title>Taro Niue Genome Assembly and Annotation.</title>
        <authorList>
            <person name="Atibalentja N."/>
            <person name="Keating K."/>
            <person name="Fields C.J."/>
        </authorList>
    </citation>
    <scope>NUCLEOTIDE SEQUENCE</scope>
    <source>
        <strain evidence="9">Niue_2</strain>
        <tissue evidence="9">Leaf</tissue>
    </source>
</reference>
<feature type="transmembrane region" description="Helical" evidence="7">
    <location>
        <begin position="516"/>
        <end position="538"/>
    </location>
</feature>
<evidence type="ECO:0000313" key="10">
    <source>
        <dbReference type="Proteomes" id="UP000652761"/>
    </source>
</evidence>
<evidence type="ECO:0000256" key="5">
    <source>
        <dbReference type="ARBA" id="ARBA00022827"/>
    </source>
</evidence>
<dbReference type="GO" id="GO:0016491">
    <property type="term" value="F:oxidoreductase activity"/>
    <property type="evidence" value="ECO:0007669"/>
    <property type="project" value="InterPro"/>
</dbReference>
<dbReference type="EMBL" id="NMUH01001462">
    <property type="protein sequence ID" value="MQL92591.1"/>
    <property type="molecule type" value="Genomic_DNA"/>
</dbReference>
<organism evidence="9 10">
    <name type="scientific">Colocasia esculenta</name>
    <name type="common">Wild taro</name>
    <name type="synonym">Arum esculentum</name>
    <dbReference type="NCBI Taxonomy" id="4460"/>
    <lineage>
        <taxon>Eukaryota</taxon>
        <taxon>Viridiplantae</taxon>
        <taxon>Streptophyta</taxon>
        <taxon>Embryophyta</taxon>
        <taxon>Tracheophyta</taxon>
        <taxon>Spermatophyta</taxon>
        <taxon>Magnoliopsida</taxon>
        <taxon>Liliopsida</taxon>
        <taxon>Araceae</taxon>
        <taxon>Aroideae</taxon>
        <taxon>Colocasieae</taxon>
        <taxon>Colocasia</taxon>
    </lineage>
</organism>
<dbReference type="PANTHER" id="PTHR32448">
    <property type="entry name" value="OS08G0158400 PROTEIN"/>
    <property type="match status" value="1"/>
</dbReference>
<evidence type="ECO:0000256" key="7">
    <source>
        <dbReference type="SAM" id="Phobius"/>
    </source>
</evidence>
<evidence type="ECO:0000313" key="9">
    <source>
        <dbReference type="EMBL" id="MQL92591.1"/>
    </source>
</evidence>
<comment type="caution">
    <text evidence="9">The sequence shown here is derived from an EMBL/GenBank/DDBJ whole genome shotgun (WGS) entry which is preliminary data.</text>
</comment>
<dbReference type="Gene3D" id="3.30.43.10">
    <property type="entry name" value="Uridine Diphospho-n-acetylenolpyruvylglucosamine Reductase, domain 2"/>
    <property type="match status" value="1"/>
</dbReference>
<dbReference type="Gene3D" id="3.30.465.10">
    <property type="match status" value="1"/>
</dbReference>
<keyword evidence="7" id="KW-0812">Transmembrane</keyword>
<dbReference type="InterPro" id="IPR016169">
    <property type="entry name" value="FAD-bd_PCMH_sub2"/>
</dbReference>
<dbReference type="InterPro" id="IPR006094">
    <property type="entry name" value="Oxid_FAD_bind_N"/>
</dbReference>
<keyword evidence="7" id="KW-0472">Membrane</keyword>
<evidence type="ECO:0000256" key="1">
    <source>
        <dbReference type="ARBA" id="ARBA00001974"/>
    </source>
</evidence>
<evidence type="ECO:0000256" key="4">
    <source>
        <dbReference type="ARBA" id="ARBA00022729"/>
    </source>
</evidence>
<comment type="cofactor">
    <cofactor evidence="1">
        <name>FAD</name>
        <dbReference type="ChEBI" id="CHEBI:57692"/>
    </cofactor>
</comment>
<comment type="similarity">
    <text evidence="2">Belongs to the oxygen-dependent FAD-linked oxidoreductase family.</text>
</comment>
<dbReference type="Gene3D" id="3.40.462.20">
    <property type="match status" value="1"/>
</dbReference>
<accession>A0A843V8C4</accession>
<dbReference type="AlphaFoldDB" id="A0A843V8C4"/>
<evidence type="ECO:0000259" key="8">
    <source>
        <dbReference type="PROSITE" id="PS51387"/>
    </source>
</evidence>